<evidence type="ECO:0000256" key="1">
    <source>
        <dbReference type="SAM" id="MobiDB-lite"/>
    </source>
</evidence>
<evidence type="ECO:0000313" key="3">
    <source>
        <dbReference type="Proteomes" id="UP001592531"/>
    </source>
</evidence>
<sequence length="528" mass="56351">MTAPQTTDEPTDRPTAPRTTDADWPELVTAALLGTDRRPFGDAPQLLDRAALQTVRRRAGLRPGPPSAASFPGDAEAPEDPRPPLPEPAARRFGMLLPGPDAPSGGSGSLANISELLPQYLTAAAGHGYRAPAAQVPPLLDAARARSELRTDAVALAGPLGRWLAERNPDWRYVLRTPLPGAADLPDERLWQEGLFAERVTHLTRLRRRDPAAARELLRSCWAQERAEDRLLFLDALQERLSAADEPFLESVLSDRSKNVRTTAAELLSTLPESALALRMAERARQAVRLAATAEGPRLTVRPPTACDAAMLRDGIPGSSPTGRADRAFWLGEVVAATPLVTWQREFGPPEQVLALPVSDTWAAELRDAWSRAAVRQNDAGWARALLAHDPAAGRAAGGSAKLLGVLAPAERAHWTAGYLDRHGQDPHGLGEAFQLLVACPAPWPEPLGDAVLRALARVAEGGGYPWSHSGVLGVAERALAPEAAEALDALAERTGSAWAEVFNRLAATLRLRAAMLAELAPGGQAEG</sequence>
<proteinExistence type="predicted"/>
<protein>
    <submittedName>
        <fullName evidence="2">DUF5691 domain-containing protein</fullName>
    </submittedName>
</protein>
<reference evidence="2 3" key="1">
    <citation type="submission" date="2024-09" db="EMBL/GenBank/DDBJ databases">
        <authorList>
            <person name="Lee S.D."/>
        </authorList>
    </citation>
    <scope>NUCLEOTIDE SEQUENCE [LARGE SCALE GENOMIC DNA]</scope>
    <source>
        <strain evidence="2 3">N8-3</strain>
    </source>
</reference>
<organism evidence="2 3">
    <name type="scientific">Streptacidiphilus cavernicola</name>
    <dbReference type="NCBI Taxonomy" id="3342716"/>
    <lineage>
        <taxon>Bacteria</taxon>
        <taxon>Bacillati</taxon>
        <taxon>Actinomycetota</taxon>
        <taxon>Actinomycetes</taxon>
        <taxon>Kitasatosporales</taxon>
        <taxon>Streptomycetaceae</taxon>
        <taxon>Streptacidiphilus</taxon>
    </lineage>
</organism>
<dbReference type="Proteomes" id="UP001592531">
    <property type="component" value="Unassembled WGS sequence"/>
</dbReference>
<name>A0ABV6VTK0_9ACTN</name>
<dbReference type="InterPro" id="IPR043746">
    <property type="entry name" value="DUF5691"/>
</dbReference>
<dbReference type="Pfam" id="PF18944">
    <property type="entry name" value="DUF5691"/>
    <property type="match status" value="1"/>
</dbReference>
<feature type="region of interest" description="Disordered" evidence="1">
    <location>
        <begin position="1"/>
        <end position="25"/>
    </location>
</feature>
<gene>
    <name evidence="2" type="ORF">ACEZDE_10555</name>
</gene>
<dbReference type="RefSeq" id="WP_380534878.1">
    <property type="nucleotide sequence ID" value="NZ_JBHFAB010000006.1"/>
</dbReference>
<accession>A0ABV6VTK0</accession>
<dbReference type="EMBL" id="JBHFAB010000006">
    <property type="protein sequence ID" value="MFC1417084.1"/>
    <property type="molecule type" value="Genomic_DNA"/>
</dbReference>
<comment type="caution">
    <text evidence="2">The sequence shown here is derived from an EMBL/GenBank/DDBJ whole genome shotgun (WGS) entry which is preliminary data.</text>
</comment>
<evidence type="ECO:0000313" key="2">
    <source>
        <dbReference type="EMBL" id="MFC1417084.1"/>
    </source>
</evidence>
<keyword evidence="3" id="KW-1185">Reference proteome</keyword>
<feature type="region of interest" description="Disordered" evidence="1">
    <location>
        <begin position="57"/>
        <end position="110"/>
    </location>
</feature>